<dbReference type="RefSeq" id="WP_012109275.1">
    <property type="nucleotide sequence ID" value="NC_009714.1"/>
</dbReference>
<comment type="subcellular location">
    <subcellularLocation>
        <location evidence="1 8">Cell membrane</location>
        <topology evidence="1 8">Multi-pass membrane protein</topology>
    </subcellularLocation>
</comment>
<accession>A7I381</accession>
<dbReference type="eggNOG" id="COG0730">
    <property type="taxonomic scope" value="Bacteria"/>
</dbReference>
<sequence>MLNFIILAVFFISAIFHTLAGFGFPLISTSVLFTILPPKTAIILTLIPTFFMNVASIYTFVKFKEIIEIFKKYAVLFIFSAFGSYIGSHILIAFPSGIYKLLLSVSVLIYLNKDKFYINFGDFVQRHFQFSLFVFGLISGIIGGLINAMVIVLAILILELNLSKGMAIAVMNLCFLTNKISQISTFAAFGEFGSKEILFGAISVAVCFAALFITNKFKDRVSDELFKKLVKLTLIFFAIFILVQYFLEILKWL</sequence>
<evidence type="ECO:0000256" key="4">
    <source>
        <dbReference type="ARBA" id="ARBA00022475"/>
    </source>
</evidence>
<keyword evidence="5 8" id="KW-0812">Transmembrane</keyword>
<evidence type="ECO:0000313" key="10">
    <source>
        <dbReference type="Proteomes" id="UP000002407"/>
    </source>
</evidence>
<dbReference type="EMBL" id="CP000776">
    <property type="protein sequence ID" value="ABS51772.1"/>
    <property type="molecule type" value="Genomic_DNA"/>
</dbReference>
<reference evidence="10" key="1">
    <citation type="submission" date="2007-07" db="EMBL/GenBank/DDBJ databases">
        <title>Complete genome sequence of Campylobacter hominis ATCC BAA-381, a commensal isolated from the human gastrointestinal tract.</title>
        <authorList>
            <person name="Fouts D.E."/>
            <person name="Mongodin E.F."/>
            <person name="Puiu D."/>
            <person name="Sebastian Y."/>
            <person name="Miller W.G."/>
            <person name="Mandrell R.E."/>
            <person name="Nelson K.E."/>
        </authorList>
    </citation>
    <scope>NUCLEOTIDE SEQUENCE [LARGE SCALE GENOMIC DNA]</scope>
    <source>
        <strain evidence="10">ATCC BAA-381 / LMG 19568 / NCTC 13146 / CH001A</strain>
    </source>
</reference>
<protein>
    <recommendedName>
        <fullName evidence="8">Probable membrane transporter protein</fullName>
    </recommendedName>
</protein>
<dbReference type="Proteomes" id="UP000002407">
    <property type="component" value="Chromosome"/>
</dbReference>
<evidence type="ECO:0000256" key="7">
    <source>
        <dbReference type="ARBA" id="ARBA00023136"/>
    </source>
</evidence>
<keyword evidence="6 8" id="KW-1133">Transmembrane helix</keyword>
<feature type="transmembrane region" description="Helical" evidence="8">
    <location>
        <begin position="229"/>
        <end position="247"/>
    </location>
</feature>
<feature type="transmembrane region" description="Helical" evidence="8">
    <location>
        <begin position="132"/>
        <end position="158"/>
    </location>
</feature>
<dbReference type="InterPro" id="IPR002781">
    <property type="entry name" value="TM_pro_TauE-like"/>
</dbReference>
<dbReference type="OrthoDB" id="9155169at2"/>
<dbReference type="PANTHER" id="PTHR30269">
    <property type="entry name" value="TRANSMEMBRANE PROTEIN YFCA"/>
    <property type="match status" value="1"/>
</dbReference>
<evidence type="ECO:0000256" key="1">
    <source>
        <dbReference type="ARBA" id="ARBA00004651"/>
    </source>
</evidence>
<feature type="transmembrane region" description="Helical" evidence="8">
    <location>
        <begin position="41"/>
        <end position="61"/>
    </location>
</feature>
<dbReference type="GO" id="GO:0005886">
    <property type="term" value="C:plasma membrane"/>
    <property type="evidence" value="ECO:0007669"/>
    <property type="project" value="UniProtKB-SubCell"/>
</dbReference>
<feature type="transmembrane region" description="Helical" evidence="8">
    <location>
        <begin position="73"/>
        <end position="91"/>
    </location>
</feature>
<keyword evidence="3" id="KW-0813">Transport</keyword>
<feature type="transmembrane region" description="Helical" evidence="8">
    <location>
        <begin position="197"/>
        <end position="217"/>
    </location>
</feature>
<dbReference type="AlphaFoldDB" id="A7I381"/>
<gene>
    <name evidence="9" type="ordered locus">CHAB381_1430</name>
</gene>
<proteinExistence type="inferred from homology"/>
<name>A7I381_CAMHC</name>
<dbReference type="HOGENOM" id="CLU_054750_7_2_7"/>
<keyword evidence="10" id="KW-1185">Reference proteome</keyword>
<dbReference type="Pfam" id="PF01925">
    <property type="entry name" value="TauE"/>
    <property type="match status" value="1"/>
</dbReference>
<evidence type="ECO:0000256" key="6">
    <source>
        <dbReference type="ARBA" id="ARBA00022989"/>
    </source>
</evidence>
<dbReference type="InterPro" id="IPR052017">
    <property type="entry name" value="TSUP"/>
</dbReference>
<evidence type="ECO:0000256" key="3">
    <source>
        <dbReference type="ARBA" id="ARBA00022448"/>
    </source>
</evidence>
<evidence type="ECO:0000256" key="2">
    <source>
        <dbReference type="ARBA" id="ARBA00009142"/>
    </source>
</evidence>
<evidence type="ECO:0000256" key="5">
    <source>
        <dbReference type="ARBA" id="ARBA00022692"/>
    </source>
</evidence>
<feature type="transmembrane region" description="Helical" evidence="8">
    <location>
        <begin position="7"/>
        <end position="35"/>
    </location>
</feature>
<organism evidence="9 10">
    <name type="scientific">Campylobacter hominis (strain ATCC BAA-381 / DSM 21671 / CCUG 45161 / LMG 19568 / NCTC 13146 / CH001A)</name>
    <dbReference type="NCBI Taxonomy" id="360107"/>
    <lineage>
        <taxon>Bacteria</taxon>
        <taxon>Pseudomonadati</taxon>
        <taxon>Campylobacterota</taxon>
        <taxon>Epsilonproteobacteria</taxon>
        <taxon>Campylobacterales</taxon>
        <taxon>Campylobacteraceae</taxon>
        <taxon>Campylobacter</taxon>
    </lineage>
</organism>
<evidence type="ECO:0000313" key="9">
    <source>
        <dbReference type="EMBL" id="ABS51772.1"/>
    </source>
</evidence>
<evidence type="ECO:0000256" key="8">
    <source>
        <dbReference type="RuleBase" id="RU363041"/>
    </source>
</evidence>
<dbReference type="PANTHER" id="PTHR30269:SF32">
    <property type="entry name" value="MEMBRANE TRANSPORTER PROTEIN-RELATED"/>
    <property type="match status" value="1"/>
</dbReference>
<dbReference type="KEGG" id="cha:CHAB381_1430"/>
<keyword evidence="4 8" id="KW-1003">Cell membrane</keyword>
<dbReference type="STRING" id="360107.CHAB381_1430"/>
<comment type="similarity">
    <text evidence="2 8">Belongs to the 4-toluene sulfonate uptake permease (TSUP) (TC 2.A.102) family.</text>
</comment>
<keyword evidence="7 8" id="KW-0472">Membrane</keyword>